<keyword evidence="5 9" id="KW-0276">Fatty acid metabolism</keyword>
<dbReference type="PROSITE" id="PS50968">
    <property type="entry name" value="BIOTINYL_LIPOYL"/>
    <property type="match status" value="1"/>
</dbReference>
<protein>
    <recommendedName>
        <fullName evidence="3 9">Biotin carboxyl carrier protein of acetyl-CoA carboxylase</fullName>
    </recommendedName>
</protein>
<keyword evidence="13" id="KW-1185">Reference proteome</keyword>
<comment type="pathway">
    <text evidence="2 9">Lipid metabolism; fatty acid biosynthesis.</text>
</comment>
<evidence type="ECO:0000256" key="10">
    <source>
        <dbReference type="SAM" id="MobiDB-lite"/>
    </source>
</evidence>
<feature type="domain" description="Lipoyl-binding" evidence="11">
    <location>
        <begin position="79"/>
        <end position="161"/>
    </location>
</feature>
<dbReference type="PRINTS" id="PR01071">
    <property type="entry name" value="ACOABIOTINCC"/>
</dbReference>
<dbReference type="InterPro" id="IPR001882">
    <property type="entry name" value="Biotin_BS"/>
</dbReference>
<dbReference type="GO" id="GO:0003989">
    <property type="term" value="F:acetyl-CoA carboxylase activity"/>
    <property type="evidence" value="ECO:0007669"/>
    <property type="project" value="UniProtKB-EC"/>
</dbReference>
<evidence type="ECO:0000256" key="1">
    <source>
        <dbReference type="ARBA" id="ARBA00003761"/>
    </source>
</evidence>
<evidence type="ECO:0000256" key="6">
    <source>
        <dbReference type="ARBA" id="ARBA00023098"/>
    </source>
</evidence>
<dbReference type="Proteomes" id="UP001597176">
    <property type="component" value="Unassembled WGS sequence"/>
</dbReference>
<dbReference type="CDD" id="cd06850">
    <property type="entry name" value="biotinyl_domain"/>
    <property type="match status" value="1"/>
</dbReference>
<evidence type="ECO:0000256" key="2">
    <source>
        <dbReference type="ARBA" id="ARBA00005194"/>
    </source>
</evidence>
<keyword evidence="4 9" id="KW-0444">Lipid biosynthesis</keyword>
<feature type="region of interest" description="Disordered" evidence="10">
    <location>
        <begin position="68"/>
        <end position="87"/>
    </location>
</feature>
<keyword evidence="8 9" id="KW-0092">Biotin</keyword>
<evidence type="ECO:0000256" key="8">
    <source>
        <dbReference type="ARBA" id="ARBA00023267"/>
    </source>
</evidence>
<organism evidence="12 13">
    <name type="scientific">Methylobacterium marchantiae</name>
    <dbReference type="NCBI Taxonomy" id="600331"/>
    <lineage>
        <taxon>Bacteria</taxon>
        <taxon>Pseudomonadati</taxon>
        <taxon>Pseudomonadota</taxon>
        <taxon>Alphaproteobacteria</taxon>
        <taxon>Hyphomicrobiales</taxon>
        <taxon>Methylobacteriaceae</taxon>
        <taxon>Methylobacterium</taxon>
    </lineage>
</organism>
<dbReference type="InterPro" id="IPR000089">
    <property type="entry name" value="Biotin_lipoyl"/>
</dbReference>
<dbReference type="InterPro" id="IPR001249">
    <property type="entry name" value="AcCoA_biotinCC"/>
</dbReference>
<comment type="caution">
    <text evidence="12">The sequence shown here is derived from an EMBL/GenBank/DDBJ whole genome shotgun (WGS) entry which is preliminary data.</text>
</comment>
<keyword evidence="7 9" id="KW-0275">Fatty acid biosynthesis</keyword>
<reference evidence="13" key="1">
    <citation type="journal article" date="2019" name="Int. J. Syst. Evol. Microbiol.">
        <title>The Global Catalogue of Microorganisms (GCM) 10K type strain sequencing project: providing services to taxonomists for standard genome sequencing and annotation.</title>
        <authorList>
            <consortium name="The Broad Institute Genomics Platform"/>
            <consortium name="The Broad Institute Genome Sequencing Center for Infectious Disease"/>
            <person name="Wu L."/>
            <person name="Ma J."/>
        </authorList>
    </citation>
    <scope>NUCLEOTIDE SEQUENCE [LARGE SCALE GENOMIC DNA]</scope>
    <source>
        <strain evidence="13">CCUG 56108</strain>
    </source>
</reference>
<sequence length="161" mass="16829">MPKNEPFDPELVRELAKLVTETDLTEIEVEKGDLRIRVVRRIEPVHVQVAAPAPVLAAPAPVAAALPAAGPGAAGERAKAGAGHPGAVPSPMVGTAYRRPSPDAKAFVDIGSQVAAGEKLLLIEAMKTFNEIVAPRAGTVTAIFFEDGQPVEFGEPLLVIE</sequence>
<evidence type="ECO:0000256" key="5">
    <source>
        <dbReference type="ARBA" id="ARBA00022832"/>
    </source>
</evidence>
<evidence type="ECO:0000256" key="4">
    <source>
        <dbReference type="ARBA" id="ARBA00022516"/>
    </source>
</evidence>
<keyword evidence="12" id="KW-0436">Ligase</keyword>
<name>A0ABW3X3M9_9HYPH</name>
<evidence type="ECO:0000259" key="11">
    <source>
        <dbReference type="PROSITE" id="PS50968"/>
    </source>
</evidence>
<evidence type="ECO:0000313" key="12">
    <source>
        <dbReference type="EMBL" id="MFD1303810.1"/>
    </source>
</evidence>
<dbReference type="Gene3D" id="2.40.50.100">
    <property type="match status" value="1"/>
</dbReference>
<dbReference type="PANTHER" id="PTHR45266:SF3">
    <property type="entry name" value="OXALOACETATE DECARBOXYLASE ALPHA CHAIN"/>
    <property type="match status" value="1"/>
</dbReference>
<dbReference type="EMBL" id="JBHTND010000039">
    <property type="protein sequence ID" value="MFD1303810.1"/>
    <property type="molecule type" value="Genomic_DNA"/>
</dbReference>
<dbReference type="SUPFAM" id="SSF51230">
    <property type="entry name" value="Single hybrid motif"/>
    <property type="match status" value="1"/>
</dbReference>
<dbReference type="NCBIfam" id="TIGR00531">
    <property type="entry name" value="BCCP"/>
    <property type="match status" value="1"/>
</dbReference>
<gene>
    <name evidence="12" type="primary">accB</name>
    <name evidence="12" type="ORF">ACFQ4G_19780</name>
</gene>
<evidence type="ECO:0000313" key="13">
    <source>
        <dbReference type="Proteomes" id="UP001597176"/>
    </source>
</evidence>
<dbReference type="RefSeq" id="WP_238207634.1">
    <property type="nucleotide sequence ID" value="NZ_JBHTND010000039.1"/>
</dbReference>
<dbReference type="Pfam" id="PF00364">
    <property type="entry name" value="Biotin_lipoyl"/>
    <property type="match status" value="1"/>
</dbReference>
<keyword evidence="6 9" id="KW-0443">Lipid metabolism</keyword>
<proteinExistence type="predicted"/>
<dbReference type="PANTHER" id="PTHR45266">
    <property type="entry name" value="OXALOACETATE DECARBOXYLASE ALPHA CHAIN"/>
    <property type="match status" value="1"/>
</dbReference>
<accession>A0ABW3X3M9</accession>
<dbReference type="InterPro" id="IPR011053">
    <property type="entry name" value="Single_hybrid_motif"/>
</dbReference>
<comment type="function">
    <text evidence="1 9">This protein is a component of the acetyl coenzyme A carboxylase complex; first, biotin carboxylase catalyzes the carboxylation of the carrier protein and then the transcarboxylase transfers the carboxyl group to form malonyl-CoA.</text>
</comment>
<evidence type="ECO:0000256" key="9">
    <source>
        <dbReference type="RuleBase" id="RU364072"/>
    </source>
</evidence>
<evidence type="ECO:0000256" key="7">
    <source>
        <dbReference type="ARBA" id="ARBA00023160"/>
    </source>
</evidence>
<dbReference type="PROSITE" id="PS00188">
    <property type="entry name" value="BIOTIN"/>
    <property type="match status" value="1"/>
</dbReference>
<dbReference type="InterPro" id="IPR050709">
    <property type="entry name" value="Biotin_Carboxyl_Carrier/Decarb"/>
</dbReference>
<evidence type="ECO:0000256" key="3">
    <source>
        <dbReference type="ARBA" id="ARBA00017562"/>
    </source>
</evidence>